<evidence type="ECO:0000256" key="2">
    <source>
        <dbReference type="SAM" id="MobiDB-lite"/>
    </source>
</evidence>
<sequence>MREKEELEKELNEINDDNQDLKDKKRRSIDKIKENAREITKKFLQERGMKWIEMSEVQATIIVSALVAERGKKELEKLVSNAKNKLGEESEFILKILLKVQMDIIKSADNSLKKSLENLQDSLSKKLNKKEIEEICQKQKEVVQLEEVIKTLGKEEELVTQVENLVELEELGRIKKPIEDIEILSNLKKILNAVLEVSKENTELKEQLLELRAEINELLADERIIRIKIIKKTANFLNTKRTLITIRQGTITRLKDCCNELETYINERYSKFSEAGNMISAIGTALSISPAEAGNPVKAAGEIIISINNSYKRNFSAKCSEEFQEHLENDKDSLLCFNKSFGYLISTIQESKEQEIISAIVSILKLEDKLESTEIKSLSADYEVFDVTNNI</sequence>
<feature type="compositionally biased region" description="Basic and acidic residues" evidence="2">
    <location>
        <begin position="1"/>
        <end position="12"/>
    </location>
</feature>
<organism evidence="3 4">
    <name type="scientific">Ambispora gerdemannii</name>
    <dbReference type="NCBI Taxonomy" id="144530"/>
    <lineage>
        <taxon>Eukaryota</taxon>
        <taxon>Fungi</taxon>
        <taxon>Fungi incertae sedis</taxon>
        <taxon>Mucoromycota</taxon>
        <taxon>Glomeromycotina</taxon>
        <taxon>Glomeromycetes</taxon>
        <taxon>Archaeosporales</taxon>
        <taxon>Ambisporaceae</taxon>
        <taxon>Ambispora</taxon>
    </lineage>
</organism>
<dbReference type="AlphaFoldDB" id="A0A9N9BIL0"/>
<evidence type="ECO:0000256" key="1">
    <source>
        <dbReference type="SAM" id="Coils"/>
    </source>
</evidence>
<name>A0A9N9BIL0_9GLOM</name>
<feature type="coiled-coil region" evidence="1">
    <location>
        <begin position="187"/>
        <end position="221"/>
    </location>
</feature>
<comment type="caution">
    <text evidence="3">The sequence shown here is derived from an EMBL/GenBank/DDBJ whole genome shotgun (WGS) entry which is preliminary data.</text>
</comment>
<dbReference type="Proteomes" id="UP000789831">
    <property type="component" value="Unassembled WGS sequence"/>
</dbReference>
<proteinExistence type="predicted"/>
<evidence type="ECO:0000313" key="4">
    <source>
        <dbReference type="Proteomes" id="UP000789831"/>
    </source>
</evidence>
<dbReference type="OrthoDB" id="2417804at2759"/>
<evidence type="ECO:0000313" key="3">
    <source>
        <dbReference type="EMBL" id="CAG8567043.1"/>
    </source>
</evidence>
<feature type="region of interest" description="Disordered" evidence="2">
    <location>
        <begin position="1"/>
        <end position="26"/>
    </location>
</feature>
<keyword evidence="1" id="KW-0175">Coiled coil</keyword>
<accession>A0A9N9BIL0</accession>
<reference evidence="3" key="1">
    <citation type="submission" date="2021-06" db="EMBL/GenBank/DDBJ databases">
        <authorList>
            <person name="Kallberg Y."/>
            <person name="Tangrot J."/>
            <person name="Rosling A."/>
        </authorList>
    </citation>
    <scope>NUCLEOTIDE SEQUENCE</scope>
    <source>
        <strain evidence="3">MT106</strain>
    </source>
</reference>
<protein>
    <submittedName>
        <fullName evidence="3">1306_t:CDS:1</fullName>
    </submittedName>
</protein>
<keyword evidence="4" id="KW-1185">Reference proteome</keyword>
<gene>
    <name evidence="3" type="ORF">AGERDE_LOCUS7446</name>
</gene>
<dbReference type="EMBL" id="CAJVPL010001360">
    <property type="protein sequence ID" value="CAG8567043.1"/>
    <property type="molecule type" value="Genomic_DNA"/>
</dbReference>